<gene>
    <name evidence="1" type="ORF">V7S43_009376</name>
</gene>
<evidence type="ECO:0000313" key="2">
    <source>
        <dbReference type="Proteomes" id="UP001632037"/>
    </source>
</evidence>
<keyword evidence="2" id="KW-1185">Reference proteome</keyword>
<evidence type="ECO:0000313" key="1">
    <source>
        <dbReference type="EMBL" id="KAL3665336.1"/>
    </source>
</evidence>
<proteinExistence type="predicted"/>
<organism evidence="1 2">
    <name type="scientific">Phytophthora oleae</name>
    <dbReference type="NCBI Taxonomy" id="2107226"/>
    <lineage>
        <taxon>Eukaryota</taxon>
        <taxon>Sar</taxon>
        <taxon>Stramenopiles</taxon>
        <taxon>Oomycota</taxon>
        <taxon>Peronosporomycetes</taxon>
        <taxon>Peronosporales</taxon>
        <taxon>Peronosporaceae</taxon>
        <taxon>Phytophthora</taxon>
    </lineage>
</organism>
<dbReference type="EMBL" id="JBIMZQ010000020">
    <property type="protein sequence ID" value="KAL3665336.1"/>
    <property type="molecule type" value="Genomic_DNA"/>
</dbReference>
<protein>
    <submittedName>
        <fullName evidence="1">Uncharacterized protein</fullName>
    </submittedName>
</protein>
<accession>A0ABD3FI03</accession>
<dbReference type="AlphaFoldDB" id="A0ABD3FI03"/>
<dbReference type="Proteomes" id="UP001632037">
    <property type="component" value="Unassembled WGS sequence"/>
</dbReference>
<name>A0ABD3FI03_9STRA</name>
<comment type="caution">
    <text evidence="1">The sequence shown here is derived from an EMBL/GenBank/DDBJ whole genome shotgun (WGS) entry which is preliminary data.</text>
</comment>
<sequence>MVWCNGVNRQGNPCGSTRNLDKCGYCTHHRRQGLPKCQGAKVGTKSPCKKPAKEGSDFCCVAHEFPNEHIAPKVLDPLGFCLRDKVEADVVRYWRKKDVYNQEKLDLKTPYALDLDHIAEKQLFTTALSMTGLRNGDKDLDLATEYLRDEVVNKVQNLCLTRPDTNRIKGSAVYHFLDDWRTEHLAEKTFASYLLDEQRLDRDVTGRITRKMGRALKRSQRMLSDEGDTPVLERVSEHLQKIYVAMELKAPRKK</sequence>
<reference evidence="1 2" key="1">
    <citation type="submission" date="2024-09" db="EMBL/GenBank/DDBJ databases">
        <title>Genome sequencing and assembly of Phytophthora oleae, isolate VK10A, causative agent of rot of olive drupes.</title>
        <authorList>
            <person name="Conti Taguali S."/>
            <person name="Riolo M."/>
            <person name="La Spada F."/>
            <person name="Cacciola S.O."/>
            <person name="Dionisio G."/>
        </authorList>
    </citation>
    <scope>NUCLEOTIDE SEQUENCE [LARGE SCALE GENOMIC DNA]</scope>
    <source>
        <strain evidence="1 2">VK10A</strain>
    </source>
</reference>